<feature type="transmembrane region" description="Helical" evidence="3">
    <location>
        <begin position="87"/>
        <end position="106"/>
    </location>
</feature>
<gene>
    <name evidence="5" type="ORF">KGQ19_23345</name>
</gene>
<reference evidence="5 6" key="1">
    <citation type="submission" date="2020-02" db="EMBL/GenBank/DDBJ databases">
        <title>Acidophilic actinobacteria isolated from forest soil.</title>
        <authorList>
            <person name="Golinska P."/>
        </authorList>
    </citation>
    <scope>NUCLEOTIDE SEQUENCE [LARGE SCALE GENOMIC DNA]</scope>
    <source>
        <strain evidence="5 6">NL8</strain>
    </source>
</reference>
<dbReference type="SMART" id="SM00331">
    <property type="entry name" value="PP2C_SIG"/>
    <property type="match status" value="1"/>
</dbReference>
<dbReference type="EMBL" id="JAAFYZ010000082">
    <property type="protein sequence ID" value="MBS2549804.1"/>
    <property type="molecule type" value="Genomic_DNA"/>
</dbReference>
<keyword evidence="3" id="KW-0472">Membrane</keyword>
<sequence length="447" mass="47035">MTADSGNERPGRPKAPGRRRRRLAARFGDGRIARWLTDHAMASDLYLLPALGMVAAGFGMLTIAFPEAWTPAMLALPVLAGGLLMKLRGQLLLLVICIAVLMAVSWHRERAGVAFGAALAVFATAALVILTSRSRLRLGVQGTRGEAMLLDLRERLRAQGLVPRLPPDWHVDMSIRSAGGQSFAGDFLIAALSHPVFPAPRRPQATESPVGSVQSSAAGSPAAPPFAPAPTPAPASASASASGESAFAATSPDADTDDSLTQSQTLELGLVDVSGKGLAAGTRALLLSGAFGGLLGTVPSRDFLTSANKYLLRQGWDEGFATAVHLVVELETGHYRFHSAGHPPIARLTAKTGRWSLEEAEGPLLGILDDAEFPATEGCLDRGDALLLFTDGLVERPGRDLDEGLDRLLGAAETRLTASFTGGADRLINEVAPNVNDDRALVVVWRT</sequence>
<feature type="compositionally biased region" description="Low complexity" evidence="2">
    <location>
        <begin position="234"/>
        <end position="253"/>
    </location>
</feature>
<comment type="caution">
    <text evidence="5">The sequence shown here is derived from an EMBL/GenBank/DDBJ whole genome shotgun (WGS) entry which is preliminary data.</text>
</comment>
<feature type="compositionally biased region" description="Basic and acidic residues" evidence="2">
    <location>
        <begin position="1"/>
        <end position="11"/>
    </location>
</feature>
<name>A0ABS5KUU7_9ACTN</name>
<feature type="transmembrane region" description="Helical" evidence="3">
    <location>
        <begin position="45"/>
        <end position="66"/>
    </location>
</feature>
<dbReference type="Proteomes" id="UP000730482">
    <property type="component" value="Unassembled WGS sequence"/>
</dbReference>
<proteinExistence type="predicted"/>
<feature type="domain" description="PPM-type phosphatase" evidence="4">
    <location>
        <begin position="257"/>
        <end position="446"/>
    </location>
</feature>
<accession>A0ABS5KUU7</accession>
<feature type="region of interest" description="Disordered" evidence="2">
    <location>
        <begin position="1"/>
        <end position="20"/>
    </location>
</feature>
<keyword evidence="3" id="KW-0812">Transmembrane</keyword>
<protein>
    <submittedName>
        <fullName evidence="5">Serine/threonine-protein phosphatase</fullName>
    </submittedName>
</protein>
<evidence type="ECO:0000313" key="6">
    <source>
        <dbReference type="Proteomes" id="UP000730482"/>
    </source>
</evidence>
<evidence type="ECO:0000259" key="4">
    <source>
        <dbReference type="SMART" id="SM00331"/>
    </source>
</evidence>
<organism evidence="5 6">
    <name type="scientific">Catenulispora pinistramenti</name>
    <dbReference type="NCBI Taxonomy" id="2705254"/>
    <lineage>
        <taxon>Bacteria</taxon>
        <taxon>Bacillati</taxon>
        <taxon>Actinomycetota</taxon>
        <taxon>Actinomycetes</taxon>
        <taxon>Catenulisporales</taxon>
        <taxon>Catenulisporaceae</taxon>
        <taxon>Catenulispora</taxon>
    </lineage>
</organism>
<dbReference type="InterPro" id="IPR052016">
    <property type="entry name" value="Bact_Sigma-Reg"/>
</dbReference>
<dbReference type="Gene3D" id="3.60.40.10">
    <property type="entry name" value="PPM-type phosphatase domain"/>
    <property type="match status" value="1"/>
</dbReference>
<feature type="transmembrane region" description="Helical" evidence="3">
    <location>
        <begin position="112"/>
        <end position="130"/>
    </location>
</feature>
<evidence type="ECO:0000256" key="3">
    <source>
        <dbReference type="SAM" id="Phobius"/>
    </source>
</evidence>
<feature type="region of interest" description="Disordered" evidence="2">
    <location>
        <begin position="200"/>
        <end position="261"/>
    </location>
</feature>
<dbReference type="InterPro" id="IPR001932">
    <property type="entry name" value="PPM-type_phosphatase-like_dom"/>
</dbReference>
<keyword evidence="3" id="KW-1133">Transmembrane helix</keyword>
<dbReference type="PANTHER" id="PTHR43156">
    <property type="entry name" value="STAGE II SPORULATION PROTEIN E-RELATED"/>
    <property type="match status" value="1"/>
</dbReference>
<dbReference type="InterPro" id="IPR036457">
    <property type="entry name" value="PPM-type-like_dom_sf"/>
</dbReference>
<feature type="compositionally biased region" description="Polar residues" evidence="2">
    <location>
        <begin position="205"/>
        <end position="214"/>
    </location>
</feature>
<keyword evidence="1" id="KW-0378">Hydrolase</keyword>
<keyword evidence="6" id="KW-1185">Reference proteome</keyword>
<evidence type="ECO:0000256" key="2">
    <source>
        <dbReference type="SAM" id="MobiDB-lite"/>
    </source>
</evidence>
<evidence type="ECO:0000256" key="1">
    <source>
        <dbReference type="ARBA" id="ARBA00022801"/>
    </source>
</evidence>
<dbReference type="RefSeq" id="WP_212011506.1">
    <property type="nucleotide sequence ID" value="NZ_JAAFYZ010000082.1"/>
</dbReference>
<feature type="compositionally biased region" description="Pro residues" evidence="2">
    <location>
        <begin position="222"/>
        <end position="233"/>
    </location>
</feature>
<evidence type="ECO:0000313" key="5">
    <source>
        <dbReference type="EMBL" id="MBS2549804.1"/>
    </source>
</evidence>
<dbReference type="Pfam" id="PF07228">
    <property type="entry name" value="SpoIIE"/>
    <property type="match status" value="1"/>
</dbReference>
<dbReference type="PANTHER" id="PTHR43156:SF2">
    <property type="entry name" value="STAGE II SPORULATION PROTEIN E"/>
    <property type="match status" value="1"/>
</dbReference>